<dbReference type="GO" id="GO:0005852">
    <property type="term" value="C:eukaryotic translation initiation factor 3 complex"/>
    <property type="evidence" value="ECO:0007669"/>
    <property type="project" value="TreeGrafter"/>
</dbReference>
<feature type="domain" description="PCI" evidence="2">
    <location>
        <begin position="200"/>
        <end position="373"/>
    </location>
</feature>
<organism evidence="3 4">
    <name type="scientific">Wickerhamomyces ciferrii (strain ATCC 14091 / BCRC 22168 / CBS 111 / JCM 3599 / NBRC 0793 / NRRL Y-1031 F-60-10)</name>
    <name type="common">Yeast</name>
    <name type="synonym">Pichia ciferrii</name>
    <dbReference type="NCBI Taxonomy" id="1206466"/>
    <lineage>
        <taxon>Eukaryota</taxon>
        <taxon>Fungi</taxon>
        <taxon>Dikarya</taxon>
        <taxon>Ascomycota</taxon>
        <taxon>Saccharomycotina</taxon>
        <taxon>Saccharomycetes</taxon>
        <taxon>Phaffomycetales</taxon>
        <taxon>Wickerhamomycetaceae</taxon>
        <taxon>Wickerhamomyces</taxon>
    </lineage>
</organism>
<dbReference type="AlphaFoldDB" id="K0KNK0"/>
<dbReference type="GO" id="GO:0002183">
    <property type="term" value="P:cytoplasmic translational initiation"/>
    <property type="evidence" value="ECO:0007669"/>
    <property type="project" value="TreeGrafter"/>
</dbReference>
<dbReference type="PANTHER" id="PTHR15350:SF2">
    <property type="entry name" value="EUKARYOTIC TRANSLATION INITIATION FACTOR 3 SUBUNIT M"/>
    <property type="match status" value="1"/>
</dbReference>
<gene>
    <name evidence="3" type="ORF">BN7_2520</name>
</gene>
<dbReference type="InParanoid" id="K0KNK0"/>
<dbReference type="InterPro" id="IPR000717">
    <property type="entry name" value="PCI_dom"/>
</dbReference>
<dbReference type="PROSITE" id="PS50250">
    <property type="entry name" value="PCI"/>
    <property type="match status" value="1"/>
</dbReference>
<dbReference type="HOGENOM" id="CLU_691108_0_0_1"/>
<evidence type="ECO:0000259" key="2">
    <source>
        <dbReference type="PROSITE" id="PS50250"/>
    </source>
</evidence>
<reference evidence="3 4" key="1">
    <citation type="journal article" date="2012" name="Eukaryot. Cell">
        <title>Draft genome sequence of Wickerhamomyces ciferrii NRRL Y-1031 F-60-10.</title>
        <authorList>
            <person name="Schneider J."/>
            <person name="Andrea H."/>
            <person name="Blom J."/>
            <person name="Jaenicke S."/>
            <person name="Ruckert C."/>
            <person name="Schorsch C."/>
            <person name="Szczepanowski R."/>
            <person name="Farwick M."/>
            <person name="Goesmann A."/>
            <person name="Puhler A."/>
            <person name="Schaffer S."/>
            <person name="Tauch A."/>
            <person name="Kohler T."/>
            <person name="Brinkrolf K."/>
        </authorList>
    </citation>
    <scope>NUCLEOTIDE SEQUENCE [LARGE SCALE GENOMIC DNA]</scope>
    <source>
        <strain evidence="4">ATCC 14091 / BCRC 22168 / CBS 111 / JCM 3599 / NBRC 0793 / NRRL Y-1031 F-60-10</strain>
    </source>
</reference>
<dbReference type="PANTHER" id="PTHR15350">
    <property type="entry name" value="COP9 SIGNALOSOME COMPLEX SUBUNIT 7/DENDRITIC CELL PROTEIN GA17"/>
    <property type="match status" value="1"/>
</dbReference>
<dbReference type="STRING" id="1206466.K0KNK0"/>
<dbReference type="eggNOG" id="KOG2753">
    <property type="taxonomic scope" value="Eukaryota"/>
</dbReference>
<evidence type="ECO:0000313" key="4">
    <source>
        <dbReference type="Proteomes" id="UP000009328"/>
    </source>
</evidence>
<proteinExistence type="inferred from homology"/>
<comment type="similarity">
    <text evidence="1">Belongs to the CSN7/EIF3M family. CSN7 subfamily.</text>
</comment>
<dbReference type="Pfam" id="PF01399">
    <property type="entry name" value="PCI"/>
    <property type="match status" value="1"/>
</dbReference>
<dbReference type="InterPro" id="IPR045237">
    <property type="entry name" value="COPS7/eIF3m"/>
</dbReference>
<name>K0KNK0_WICCF</name>
<evidence type="ECO:0000256" key="1">
    <source>
        <dbReference type="ARBA" id="ARBA00008482"/>
    </source>
</evidence>
<sequence>MTQSYITVDGSLADSILEYASVLDLYNKDLNYTSKIESFIITNDEQDDQDDEEEELQFNDDIYKEIVESYQYLTNIPDRDLEGLINLAVYILTFNNDFEKLVIDFFGSLFEKFELNNSDLKITKNKKATLKITSIISNLSNIFNLQINGDNFPFKNFILGEILKLIEILGNGEILLPIISNLESWLTNDINQQPSEIQEETRSILLKISKLIKPYDELSSLNVFKISITKIPNVSSDLINQFIIANLNSNKALDLSKILTEEVIIANHESSQNHLKFLQNYLNFTTQDFQKSIDEYSSLSEIDFKLVLTKNQYLNLCKIASTTSTISYSQISSDLLIPENQVEIFLINAIKTGIIQGKLSQINSNFQVYKVNLILKTIELNDWLEIKSLLLDWRSKLSNVKSLIDQASKKKLVK</sequence>
<dbReference type="EMBL" id="CAIF01000058">
    <property type="protein sequence ID" value="CCH42974.1"/>
    <property type="molecule type" value="Genomic_DNA"/>
</dbReference>
<comment type="caution">
    <text evidence="3">The sequence shown here is derived from an EMBL/GenBank/DDBJ whole genome shotgun (WGS) entry which is preliminary data.</text>
</comment>
<evidence type="ECO:0000313" key="3">
    <source>
        <dbReference type="EMBL" id="CCH42974.1"/>
    </source>
</evidence>
<accession>K0KNK0</accession>
<dbReference type="Proteomes" id="UP000009328">
    <property type="component" value="Unassembled WGS sequence"/>
</dbReference>
<protein>
    <recommendedName>
        <fullName evidence="2">PCI domain-containing protein</fullName>
    </recommendedName>
</protein>
<keyword evidence="4" id="KW-1185">Reference proteome</keyword>